<feature type="domain" description="Cadherin" evidence="7">
    <location>
        <begin position="704"/>
        <end position="810"/>
    </location>
</feature>
<keyword evidence="2 5" id="KW-1133">Transmembrane helix</keyword>
<evidence type="ECO:0000259" key="7">
    <source>
        <dbReference type="PROSITE" id="PS50268"/>
    </source>
</evidence>
<name>A0A8B6HIM1_MYTGA</name>
<dbReference type="SMART" id="SM00112">
    <property type="entry name" value="CA"/>
    <property type="match status" value="3"/>
</dbReference>
<dbReference type="AlphaFoldDB" id="A0A8B6HIM1"/>
<dbReference type="InterPro" id="IPR002126">
    <property type="entry name" value="Cadherin-like_dom"/>
</dbReference>
<keyword evidence="5" id="KW-0472">Membrane</keyword>
<proteinExistence type="predicted"/>
<feature type="signal peptide" evidence="6">
    <location>
        <begin position="1"/>
        <end position="22"/>
    </location>
</feature>
<evidence type="ECO:0000313" key="9">
    <source>
        <dbReference type="Proteomes" id="UP000596742"/>
    </source>
</evidence>
<organism evidence="8 9">
    <name type="scientific">Mytilus galloprovincialis</name>
    <name type="common">Mediterranean mussel</name>
    <dbReference type="NCBI Taxonomy" id="29158"/>
    <lineage>
        <taxon>Eukaryota</taxon>
        <taxon>Metazoa</taxon>
        <taxon>Spiralia</taxon>
        <taxon>Lophotrochozoa</taxon>
        <taxon>Mollusca</taxon>
        <taxon>Bivalvia</taxon>
        <taxon>Autobranchia</taxon>
        <taxon>Pteriomorphia</taxon>
        <taxon>Mytilida</taxon>
        <taxon>Mytiloidea</taxon>
        <taxon>Mytilidae</taxon>
        <taxon>Mytilinae</taxon>
        <taxon>Mytilus</taxon>
    </lineage>
</organism>
<dbReference type="PANTHER" id="PTHR24026">
    <property type="entry name" value="FAT ATYPICAL CADHERIN-RELATED"/>
    <property type="match status" value="1"/>
</dbReference>
<dbReference type="SUPFAM" id="SSF49313">
    <property type="entry name" value="Cadherin-like"/>
    <property type="match status" value="5"/>
</dbReference>
<reference evidence="8" key="1">
    <citation type="submission" date="2018-11" db="EMBL/GenBank/DDBJ databases">
        <authorList>
            <person name="Alioto T."/>
            <person name="Alioto T."/>
        </authorList>
    </citation>
    <scope>NUCLEOTIDE SEQUENCE</scope>
</reference>
<comment type="caution">
    <text evidence="8">The sequence shown here is derived from an EMBL/GenBank/DDBJ whole genome shotgun (WGS) entry which is preliminary data.</text>
</comment>
<feature type="domain" description="Cadherin" evidence="7">
    <location>
        <begin position="498"/>
        <end position="602"/>
    </location>
</feature>
<feature type="chain" id="PRO_5032802113" description="Cadherin domain-containing protein" evidence="6">
    <location>
        <begin position="23"/>
        <end position="922"/>
    </location>
</feature>
<feature type="region of interest" description="Disordered" evidence="4">
    <location>
        <begin position="871"/>
        <end position="904"/>
    </location>
</feature>
<feature type="transmembrane region" description="Helical" evidence="5">
    <location>
        <begin position="825"/>
        <end position="847"/>
    </location>
</feature>
<gene>
    <name evidence="8" type="ORF">MGAL_10B063130</name>
</gene>
<dbReference type="GO" id="GO:0005886">
    <property type="term" value="C:plasma membrane"/>
    <property type="evidence" value="ECO:0007669"/>
    <property type="project" value="UniProtKB-SubCell"/>
</dbReference>
<keyword evidence="6" id="KW-0732">Signal</keyword>
<keyword evidence="1 5" id="KW-0812">Transmembrane</keyword>
<evidence type="ECO:0000256" key="4">
    <source>
        <dbReference type="SAM" id="MobiDB-lite"/>
    </source>
</evidence>
<dbReference type="CDD" id="cd11304">
    <property type="entry name" value="Cadherin_repeat"/>
    <property type="match status" value="4"/>
</dbReference>
<sequence>MDIYLNFLFLVLLFCFISSSSGQCPNNRVIGEKTPKDEDRRVDTETGLSILGIANDNQYRINCCGFVKEWKFYAKTNTGELRLQVWRPGVSPSYSLIGENIVNVANAELDSTVTKSIANSADWIAVQNGDILGWYTPGSPMVTYDNGQQVRRVTGSKVGSSSPYDWDDEPQTTGRDYGLHAVLSPGNSPSITNLATTLTLNYNDDVATNTLVITLTVSDADISDTLTTTMTTSTAYFTFSSTTLELRTAQTLSIGTHTMNFRVTDTCGHSDTGTVKVTVTNNPPVIHNMASATATINEALVIETELFAINVTDASAGDFVTCEVTGASTPAGANTKFFIKFISGTAEYGIFVKDQPGLDYDTANLYNLVIECTDTKDVDTKGFTVYITRNQQPSFDNLQNQITVSTTAVSIGTIVFNVSVSDQENDQLFYSMDCIPAGGSFIIHNCNWGCCIKCDLTGSTVTGYDCNVYVNDSYTQVGPRILTITIADINHAPVIDNLPIGTPVSVAENEALGASVYQVSVSDQNSLDTHTYTGAFVPGLFANYFVINSNTGLITTSTTNTIDYESFTDKTADITVTVSDGQESDSELIQITVTNVNEAPVFIQNSYSISGNEGLAGSVIGIPSFEVNDPDADALLYSIDCTEFSIGASTGQISLAADYDTDAASITTSTTIQCNVNISDGVLQDTATLQVTLSNINDNTPIFSKDNYAFYANANDNIGKILTGDVLAATDGDAGVYGTTTFSLDQTGLGKNYFEVSDSGDIYLIQSLNPDFYAGTALSFTATVTDSGGLTDTAGIAVIVSEYTTTTPSTTTDRFITFWEDSKNVAWFTFLMLILLALLGLLLFWILTGVNWTKLLSACKRRPKRKWKWNPMVERDPGRRLPPPPPPPKPQYIPPPTPPQIKPSGIKWEYWTDQDFSTGNLG</sequence>
<evidence type="ECO:0000256" key="6">
    <source>
        <dbReference type="SAM" id="SignalP"/>
    </source>
</evidence>
<protein>
    <recommendedName>
        <fullName evidence="7">Cadherin domain-containing protein</fullName>
    </recommendedName>
</protein>
<evidence type="ECO:0000256" key="2">
    <source>
        <dbReference type="ARBA" id="ARBA00022989"/>
    </source>
</evidence>
<dbReference type="EMBL" id="UYJE01010085">
    <property type="protein sequence ID" value="VDI79624.1"/>
    <property type="molecule type" value="Genomic_DNA"/>
</dbReference>
<dbReference type="Gene3D" id="2.60.40.60">
    <property type="entry name" value="Cadherins"/>
    <property type="match status" value="6"/>
</dbReference>
<dbReference type="OrthoDB" id="6086648at2759"/>
<evidence type="ECO:0000256" key="1">
    <source>
        <dbReference type="ARBA" id="ARBA00022692"/>
    </source>
</evidence>
<dbReference type="GO" id="GO:0007156">
    <property type="term" value="P:homophilic cell adhesion via plasma membrane adhesion molecules"/>
    <property type="evidence" value="ECO:0007669"/>
    <property type="project" value="InterPro"/>
</dbReference>
<feature type="compositionally biased region" description="Pro residues" evidence="4">
    <location>
        <begin position="880"/>
        <end position="901"/>
    </location>
</feature>
<evidence type="ECO:0000256" key="5">
    <source>
        <dbReference type="SAM" id="Phobius"/>
    </source>
</evidence>
<dbReference type="PRINTS" id="PR00205">
    <property type="entry name" value="CADHERIN"/>
</dbReference>
<dbReference type="InterPro" id="IPR015919">
    <property type="entry name" value="Cadherin-like_sf"/>
</dbReference>
<feature type="domain" description="Cadherin" evidence="7">
    <location>
        <begin position="625"/>
        <end position="703"/>
    </location>
</feature>
<dbReference type="GO" id="GO:0005509">
    <property type="term" value="F:calcium ion binding"/>
    <property type="evidence" value="ECO:0007669"/>
    <property type="project" value="UniProtKB-UniRule"/>
</dbReference>
<dbReference type="PROSITE" id="PS50268">
    <property type="entry name" value="CADHERIN_2"/>
    <property type="match status" value="3"/>
</dbReference>
<accession>A0A8B6HIM1</accession>
<dbReference type="PANTHER" id="PTHR24026:SF126">
    <property type="entry name" value="PROTOCADHERIN FAT 4"/>
    <property type="match status" value="1"/>
</dbReference>
<keyword evidence="9" id="KW-1185">Reference proteome</keyword>
<evidence type="ECO:0000313" key="8">
    <source>
        <dbReference type="EMBL" id="VDI79624.1"/>
    </source>
</evidence>
<evidence type="ECO:0000256" key="3">
    <source>
        <dbReference type="PROSITE-ProRule" id="PRU00043"/>
    </source>
</evidence>
<dbReference type="Proteomes" id="UP000596742">
    <property type="component" value="Unassembled WGS sequence"/>
</dbReference>
<keyword evidence="3" id="KW-0106">Calcium</keyword>